<feature type="domain" description="Thioredoxin-like fold" evidence="3">
    <location>
        <begin position="1"/>
        <end position="77"/>
    </location>
</feature>
<dbReference type="Proteomes" id="UP000230729">
    <property type="component" value="Unassembled WGS sequence"/>
</dbReference>
<comment type="caution">
    <text evidence="4">The sequence shown here is derived from an EMBL/GenBank/DDBJ whole genome shotgun (WGS) entry which is preliminary data.</text>
</comment>
<keyword evidence="2" id="KW-0676">Redox-active center</keyword>
<dbReference type="AlphaFoldDB" id="A0A2G9ZLY2"/>
<evidence type="ECO:0000313" key="4">
    <source>
        <dbReference type="EMBL" id="PIP33358.1"/>
    </source>
</evidence>
<evidence type="ECO:0000256" key="1">
    <source>
        <dbReference type="PIRSR" id="PIRSR037031-50"/>
    </source>
</evidence>
<dbReference type="EMBL" id="PCSD01000113">
    <property type="protein sequence ID" value="PIP33358.1"/>
    <property type="molecule type" value="Genomic_DNA"/>
</dbReference>
<dbReference type="InterPro" id="IPR012336">
    <property type="entry name" value="Thioredoxin-like_fold"/>
</dbReference>
<evidence type="ECO:0000256" key="2">
    <source>
        <dbReference type="PIRSR" id="PIRSR037031-51"/>
    </source>
</evidence>
<evidence type="ECO:0000259" key="3">
    <source>
        <dbReference type="Pfam" id="PF13192"/>
    </source>
</evidence>
<dbReference type="InterPro" id="IPR005243">
    <property type="entry name" value="THIRX-like_proc"/>
</dbReference>
<feature type="active site" description="Nucleophile" evidence="1">
    <location>
        <position position="10"/>
    </location>
</feature>
<keyword evidence="2" id="KW-1015">Disulfide bond</keyword>
<dbReference type="PANTHER" id="PTHR36450:SF1">
    <property type="entry name" value="THIOREDOXIN"/>
    <property type="match status" value="1"/>
</dbReference>
<dbReference type="PIRSF" id="PIRSF037031">
    <property type="entry name" value="Redox_disulphide_2"/>
    <property type="match status" value="1"/>
</dbReference>
<name>A0A2G9ZLY2_9BACT</name>
<organism evidence="4 5">
    <name type="scientific">Candidatus Falkowbacteria bacterium CG23_combo_of_CG06-09_8_20_14_all_49_15</name>
    <dbReference type="NCBI Taxonomy" id="1974572"/>
    <lineage>
        <taxon>Bacteria</taxon>
        <taxon>Candidatus Falkowiibacteriota</taxon>
    </lineage>
</organism>
<feature type="disulfide bond" description="Redox-active" evidence="2">
    <location>
        <begin position="10"/>
        <end position="13"/>
    </location>
</feature>
<evidence type="ECO:0000313" key="5">
    <source>
        <dbReference type="Proteomes" id="UP000230729"/>
    </source>
</evidence>
<dbReference type="SUPFAM" id="SSF52833">
    <property type="entry name" value="Thioredoxin-like"/>
    <property type="match status" value="1"/>
</dbReference>
<sequence length="77" mass="8478">MIIKILGSGCPNCQRLEANAKQAVAEAGRPDIQIEHVYEIDKIIEYGVMSTPAIVLDEEVKAAGRIPDAEEIKSWLK</sequence>
<dbReference type="InterPro" id="IPR036249">
    <property type="entry name" value="Thioredoxin-like_sf"/>
</dbReference>
<protein>
    <recommendedName>
        <fullName evidence="3">Thioredoxin-like fold domain-containing protein</fullName>
    </recommendedName>
</protein>
<feature type="active site" description="Nucleophile" evidence="1">
    <location>
        <position position="13"/>
    </location>
</feature>
<accession>A0A2G9ZLY2</accession>
<dbReference type="Gene3D" id="3.40.30.10">
    <property type="entry name" value="Glutaredoxin"/>
    <property type="match status" value="1"/>
</dbReference>
<dbReference type="NCBIfam" id="TIGR00412">
    <property type="entry name" value="redox_disulf_2"/>
    <property type="match status" value="1"/>
</dbReference>
<gene>
    <name evidence="4" type="ORF">COX22_04800</name>
</gene>
<reference evidence="4 5" key="1">
    <citation type="submission" date="2017-09" db="EMBL/GenBank/DDBJ databases">
        <title>Depth-based differentiation of microbial function through sediment-hosted aquifers and enrichment of novel symbionts in the deep terrestrial subsurface.</title>
        <authorList>
            <person name="Probst A.J."/>
            <person name="Ladd B."/>
            <person name="Jarett J.K."/>
            <person name="Geller-Mcgrath D.E."/>
            <person name="Sieber C.M."/>
            <person name="Emerson J.B."/>
            <person name="Anantharaman K."/>
            <person name="Thomas B.C."/>
            <person name="Malmstrom R."/>
            <person name="Stieglmeier M."/>
            <person name="Klingl A."/>
            <person name="Woyke T."/>
            <person name="Ryan C.M."/>
            <person name="Banfield J.F."/>
        </authorList>
    </citation>
    <scope>NUCLEOTIDE SEQUENCE [LARGE SCALE GENOMIC DNA]</scope>
    <source>
        <strain evidence="4">CG23_combo_of_CG06-09_8_20_14_all_49_15</strain>
    </source>
</reference>
<dbReference type="PANTHER" id="PTHR36450">
    <property type="entry name" value="THIOREDOXIN"/>
    <property type="match status" value="1"/>
</dbReference>
<proteinExistence type="predicted"/>
<dbReference type="Pfam" id="PF13192">
    <property type="entry name" value="Thioredoxin_3"/>
    <property type="match status" value="1"/>
</dbReference>